<accession>J9ZD55</accession>
<feature type="region of interest" description="Disordered" evidence="1">
    <location>
        <begin position="1"/>
        <end position="28"/>
    </location>
</feature>
<feature type="compositionally biased region" description="Basic and acidic residues" evidence="1">
    <location>
        <begin position="18"/>
        <end position="28"/>
    </location>
</feature>
<evidence type="ECO:0000313" key="3">
    <source>
        <dbReference type="Proteomes" id="UP000006177"/>
    </source>
</evidence>
<sequence>MRLQIDNKSYQAGYGEGRSGESSKSHEELVRAGLDDLSYLSGFIEGEAKRITGSEPEK</sequence>
<dbReference type="EMBL" id="CP002919">
    <property type="protein sequence ID" value="AFS54630.1"/>
    <property type="molecule type" value="Genomic_DNA"/>
</dbReference>
<dbReference type="AlphaFoldDB" id="J9ZD55"/>
<dbReference type="STRING" id="1048260.LFML04_2441"/>
<proteinExistence type="predicted"/>
<dbReference type="KEGG" id="lfi:LFML04_2441"/>
<evidence type="ECO:0000313" key="2">
    <source>
        <dbReference type="EMBL" id="AFS54630.1"/>
    </source>
</evidence>
<evidence type="ECO:0000256" key="1">
    <source>
        <dbReference type="SAM" id="MobiDB-lite"/>
    </source>
</evidence>
<dbReference type="PATRIC" id="fig|1048260.3.peg.2656"/>
<organism evidence="2 3">
    <name type="scientific">Leptospirillum ferriphilum (strain ML-04)</name>
    <dbReference type="NCBI Taxonomy" id="1048260"/>
    <lineage>
        <taxon>Bacteria</taxon>
        <taxon>Pseudomonadati</taxon>
        <taxon>Nitrospirota</taxon>
        <taxon>Nitrospiria</taxon>
        <taxon>Nitrospirales</taxon>
        <taxon>Nitrospiraceae</taxon>
        <taxon>Leptospirillum</taxon>
    </lineage>
</organism>
<gene>
    <name evidence="2" type="ordered locus">LFML04_2441</name>
</gene>
<reference evidence="2 3" key="1">
    <citation type="journal article" date="2011" name="J. Microbiol.">
        <title>Complete genome of Leptospirillum ferriphilum ML-04 provides insight into its physiology and environmental adaptation.</title>
        <authorList>
            <person name="Mi S."/>
            <person name="Song J."/>
            <person name="Lin J."/>
            <person name="Che Y."/>
            <person name="Zheng H."/>
            <person name="Lin J."/>
        </authorList>
    </citation>
    <scope>NUCLEOTIDE SEQUENCE [LARGE SCALE GENOMIC DNA]</scope>
    <source>
        <strain evidence="2 3">ML-04</strain>
    </source>
</reference>
<dbReference type="HOGENOM" id="CLU_2973976_0_0_0"/>
<dbReference type="Proteomes" id="UP000006177">
    <property type="component" value="Chromosome"/>
</dbReference>
<dbReference type="RefSeq" id="WP_014962133.1">
    <property type="nucleotide sequence ID" value="NC_018649.1"/>
</dbReference>
<feature type="compositionally biased region" description="Polar residues" evidence="1">
    <location>
        <begin position="1"/>
        <end position="10"/>
    </location>
</feature>
<name>J9ZD55_LEPFM</name>
<protein>
    <submittedName>
        <fullName evidence="2">Uncharacterized protein</fullName>
    </submittedName>
</protein>